<keyword evidence="6 13" id="KW-0256">Endoplasmic reticulum</keyword>
<evidence type="ECO:0000256" key="14">
    <source>
        <dbReference type="SAM" id="MobiDB-lite"/>
    </source>
</evidence>
<evidence type="ECO:0000256" key="3">
    <source>
        <dbReference type="ARBA" id="ARBA00010833"/>
    </source>
</evidence>
<dbReference type="InterPro" id="IPR004888">
    <property type="entry name" value="Glycoside_hydrolase_63"/>
</dbReference>
<evidence type="ECO:0000256" key="10">
    <source>
        <dbReference type="ARBA" id="ARBA00023180"/>
    </source>
</evidence>
<dbReference type="Pfam" id="PF03200">
    <property type="entry name" value="Glyco_hydro_63"/>
    <property type="match status" value="1"/>
</dbReference>
<feature type="region of interest" description="Disordered" evidence="14">
    <location>
        <begin position="546"/>
        <end position="574"/>
    </location>
</feature>
<evidence type="ECO:0000256" key="4">
    <source>
        <dbReference type="ARBA" id="ARBA00022692"/>
    </source>
</evidence>
<dbReference type="Gene3D" id="2.70.98.110">
    <property type="entry name" value="Glycosyl hydrolase family 63, N-terminal domain"/>
    <property type="match status" value="1"/>
</dbReference>
<dbReference type="Gene3D" id="1.50.10.10">
    <property type="match status" value="1"/>
</dbReference>
<dbReference type="EC" id="3.2.1.106" evidence="12 13"/>
<reference evidence="17" key="1">
    <citation type="journal article" date="2018" name="Biosci. Biotechnol. Biochem.">
        <title>Polysaccharide hydrolase of the hadal zone amphipods Hirondellea gigas.</title>
        <authorList>
            <person name="Kobayashi H."/>
            <person name="Nagahama T."/>
            <person name="Arai W."/>
            <person name="Sasagawa Y."/>
            <person name="Umeda M."/>
            <person name="Hayashi T."/>
            <person name="Nikaido I."/>
            <person name="Watanabe H."/>
            <person name="Oguri K."/>
            <person name="Kitazato H."/>
            <person name="Fujioka K."/>
            <person name="Kido Y."/>
            <person name="Takami H."/>
        </authorList>
    </citation>
    <scope>NUCLEOTIDE SEQUENCE</scope>
    <source>
        <tissue evidence="17">Whole body</tissue>
    </source>
</reference>
<dbReference type="InterPro" id="IPR031631">
    <property type="entry name" value="Glyco_hydro_63N"/>
</dbReference>
<dbReference type="FunFam" id="1.50.10.10:FF:000009">
    <property type="entry name" value="mannosyl-oligosaccharide glucosidase"/>
    <property type="match status" value="1"/>
</dbReference>
<dbReference type="InterPro" id="IPR031335">
    <property type="entry name" value="Glyco_hydro_63_C"/>
</dbReference>
<evidence type="ECO:0000256" key="2">
    <source>
        <dbReference type="ARBA" id="ARBA00004740"/>
    </source>
</evidence>
<dbReference type="GO" id="GO:0005789">
    <property type="term" value="C:endoplasmic reticulum membrane"/>
    <property type="evidence" value="ECO:0007669"/>
    <property type="project" value="UniProtKB-SubCell"/>
</dbReference>
<keyword evidence="5 13" id="KW-0378">Hydrolase</keyword>
<feature type="region of interest" description="Disordered" evidence="14">
    <location>
        <begin position="1"/>
        <end position="25"/>
    </location>
</feature>
<comment type="function">
    <text evidence="13">Cleaves the distal alpha 1,2-linked glucose residue from the Glc(3)Man(9)GlcNAc(2) oligosaccharide precursor.</text>
</comment>
<evidence type="ECO:0000256" key="12">
    <source>
        <dbReference type="ARBA" id="ARBA00038888"/>
    </source>
</evidence>
<dbReference type="GO" id="GO:0009311">
    <property type="term" value="P:oligosaccharide metabolic process"/>
    <property type="evidence" value="ECO:0007669"/>
    <property type="project" value="UniProtKB-UniRule"/>
</dbReference>
<dbReference type="InterPro" id="IPR012341">
    <property type="entry name" value="6hp_glycosidase-like_sf"/>
</dbReference>
<evidence type="ECO:0000256" key="9">
    <source>
        <dbReference type="ARBA" id="ARBA00023136"/>
    </source>
</evidence>
<dbReference type="GO" id="GO:0006487">
    <property type="term" value="P:protein N-linked glycosylation"/>
    <property type="evidence" value="ECO:0007669"/>
    <property type="project" value="UniProtKB-UniRule"/>
</dbReference>
<evidence type="ECO:0000256" key="6">
    <source>
        <dbReference type="ARBA" id="ARBA00022824"/>
    </source>
</evidence>
<accession>A0A2P2I7M2</accession>
<evidence type="ECO:0000259" key="15">
    <source>
        <dbReference type="Pfam" id="PF03200"/>
    </source>
</evidence>
<comment type="subcellular location">
    <subcellularLocation>
        <location evidence="1 13">Endoplasmic reticulum membrane</location>
        <topology evidence="1 13">Single-pass type II membrane protein</topology>
    </subcellularLocation>
</comment>
<feature type="transmembrane region" description="Helical" evidence="13">
    <location>
        <begin position="49"/>
        <end position="74"/>
    </location>
</feature>
<dbReference type="AlphaFoldDB" id="A0A2P2I7M2"/>
<dbReference type="Pfam" id="PF16923">
    <property type="entry name" value="Glyco_hydro_63N"/>
    <property type="match status" value="1"/>
</dbReference>
<evidence type="ECO:0000256" key="7">
    <source>
        <dbReference type="ARBA" id="ARBA00022968"/>
    </source>
</evidence>
<keyword evidence="10" id="KW-0325">Glycoprotein</keyword>
<feature type="compositionally biased region" description="Basic and acidic residues" evidence="14">
    <location>
        <begin position="551"/>
        <end position="562"/>
    </location>
</feature>
<dbReference type="InterPro" id="IPR008928">
    <property type="entry name" value="6-hairpin_glycosidase_sf"/>
</dbReference>
<sequence length="823" mass="94758">MTRQRRPPASSHDHDISGNNKPRRKVQQYYNHLDSDDDSINGRQRSGSWISTVMCVTLASSVILGVAYFLYLGYLETRINTPLSSPKVVSKEGLQVPDRYWGTYRPGVYFGTRVRHPTSPVTGLMWFMPGHFQNNMLALRHWCEQGDDLSSYGWQRHDGRHFGTQLIRDKYVTISTEFVKRAGGKHGGDWTARITASPRSASSKGATTSLMYYVALDPTDTSGSLQPLVGSSQGPGSLMGSAEAVGGFRLHVLNTSGVIRHSHYLSTKHLGLHMLKETVFKGLRPFKSANSNQRDIRLVGEFFHADDMDREANFIVFQLTGELPFQIEVVYESDSFIQRPNMFMGETFTKELQKYSDNFDFEFDQKFPLQEKGFSAEKIDFAKAALSNMIGGIGYFYGASKVQAEPNKEPVPYWKAPLYSAVPSRSFFPRGFLWDEGFHNLLISKWDREISLDILGHWMDLMNWDGWIPREQILGIEARARVPDEFVVQRSANANPPTLLLTLHSMMTIFKEEMSEDDYHYLKVMWPRLRSWYNWFNTTQTGPVPGSYRWRGRDPSNKRELNPKTLTSGLDDYPRASHPSMDERHLDLRCWMTLASGLMSDIARMLEKDPSKFEDTFKYLSNNDALDALHWSYTEGGYMDYGLHTFDVELKKLKPNTDMVRVVHSKPKLRYVDSLGYVSFFPLFLQILDPESTKLGKVLEDIRRRDLLWTDYGLRSLAKNSPLYMKRNTEHDPPYWRGPIWLNMNYLCVRALHYYATAHGPYASLAAEIYKELRLNLINNLFKEYKRTGYLWEQYNDQTGKGQGCRPFTGWSALIVLTMAESY</sequence>
<evidence type="ECO:0000256" key="1">
    <source>
        <dbReference type="ARBA" id="ARBA00004648"/>
    </source>
</evidence>
<comment type="pathway">
    <text evidence="2">Glycan metabolism; N-glycan degradation.</text>
</comment>
<organism evidence="17">
    <name type="scientific">Hirondellea gigas</name>
    <dbReference type="NCBI Taxonomy" id="1518452"/>
    <lineage>
        <taxon>Eukaryota</taxon>
        <taxon>Metazoa</taxon>
        <taxon>Ecdysozoa</taxon>
        <taxon>Arthropoda</taxon>
        <taxon>Crustacea</taxon>
        <taxon>Multicrustacea</taxon>
        <taxon>Malacostraca</taxon>
        <taxon>Eumalacostraca</taxon>
        <taxon>Peracarida</taxon>
        <taxon>Amphipoda</taxon>
        <taxon>Amphilochidea</taxon>
        <taxon>Lysianassida</taxon>
        <taxon>Lysianassidira</taxon>
        <taxon>Lysianassoidea</taxon>
        <taxon>Lysianassidae</taxon>
        <taxon>Hirondellea</taxon>
    </lineage>
</organism>
<name>A0A2P2I7M2_9CRUS</name>
<keyword evidence="8 13" id="KW-1133">Transmembrane helix</keyword>
<evidence type="ECO:0000256" key="8">
    <source>
        <dbReference type="ARBA" id="ARBA00022989"/>
    </source>
</evidence>
<keyword evidence="7" id="KW-0735">Signal-anchor</keyword>
<comment type="catalytic activity">
    <reaction evidence="13">
        <text>N(4)-(alpha-D-Glc-(1-&gt;2)-alpha-D-Glc-(1-&gt;3)-alpha-D-Glc-(1-&gt;3)-alpha-D-Man-(1-&gt;2)-alpha-D-Man-(1-&gt;2)-alpha-D-Man-(1-&gt;3)-[alpha-D-Man-(1-&gt;2)-alpha-D-Man-(1-&gt;3)-[alpha-D-Man-(1-&gt;2)-alpha-D-Man-(1-&gt;6)]-alpha-D-Man-(1-&gt;6)]-beta-D-Man-(1-&gt;4)-beta-D-GlcNAc-(1-&gt;4)-beta-D-GlcNAc)-L-asparaginyl-[protein] + H2O = N(4)-(alpha-D-Glc-(1-&gt;3)-alpha-D-Glc-(1-&gt;3)-alpha-D-Man-(1-&gt;2)-alpha-D-Man-(1-&gt;2)-alpha-D-Man-(1-&gt;3)-[alpha-D-Man-(1-&gt;2)-alpha-D-Man-(1-&gt;3)-[alpha-D-Man-(1-&gt;2)-alpha-D-Man-(1-&gt;6)]-alpha-D-Man-(1-&gt;6)]-beta-D-Man-(1-&gt;4)-beta-D-GlcNAc-(1-&gt;4)-beta-D-GlcNAc)-L-asparaginyl-[protein] + beta-D-glucose</text>
        <dbReference type="Rhea" id="RHEA:55988"/>
        <dbReference type="Rhea" id="RHEA-COMP:12806"/>
        <dbReference type="Rhea" id="RHEA-COMP:14355"/>
        <dbReference type="ChEBI" id="CHEBI:15377"/>
        <dbReference type="ChEBI" id="CHEBI:15903"/>
        <dbReference type="ChEBI" id="CHEBI:59082"/>
        <dbReference type="ChEBI" id="CHEBI:132537"/>
        <dbReference type="EC" id="3.2.1.106"/>
    </reaction>
</comment>
<evidence type="ECO:0000256" key="11">
    <source>
        <dbReference type="ARBA" id="ARBA00023295"/>
    </source>
</evidence>
<keyword evidence="11 13" id="KW-0326">Glycosidase</keyword>
<comment type="similarity">
    <text evidence="3 13">Belongs to the glycosyl hydrolase 63 family.</text>
</comment>
<dbReference type="PANTHER" id="PTHR10412:SF11">
    <property type="entry name" value="MANNOSYL-OLIGOSACCHARIDE GLUCOSIDASE"/>
    <property type="match status" value="1"/>
</dbReference>
<feature type="domain" description="Glycosyl hydrolase family 63 C-terminal" evidence="15">
    <location>
        <begin position="345"/>
        <end position="821"/>
    </location>
</feature>
<dbReference type="EMBL" id="IACF01004429">
    <property type="protein sequence ID" value="LAB70023.1"/>
    <property type="molecule type" value="mRNA"/>
</dbReference>
<protein>
    <recommendedName>
        <fullName evidence="12 13">Mannosyl-oligosaccharide glucosidase</fullName>
        <ecNumber evidence="12 13">3.2.1.106</ecNumber>
    </recommendedName>
</protein>
<keyword evidence="4 13" id="KW-0812">Transmembrane</keyword>
<evidence type="ECO:0000259" key="16">
    <source>
        <dbReference type="Pfam" id="PF16923"/>
    </source>
</evidence>
<evidence type="ECO:0000256" key="13">
    <source>
        <dbReference type="RuleBase" id="RU368089"/>
    </source>
</evidence>
<dbReference type="InterPro" id="IPR038518">
    <property type="entry name" value="Glyco_hydro_63N_sf"/>
</dbReference>
<evidence type="ECO:0000256" key="5">
    <source>
        <dbReference type="ARBA" id="ARBA00022801"/>
    </source>
</evidence>
<feature type="domain" description="Glycosyl hydrolase family 63 N-terminal" evidence="16">
    <location>
        <begin position="100"/>
        <end position="290"/>
    </location>
</feature>
<dbReference type="SUPFAM" id="SSF48208">
    <property type="entry name" value="Six-hairpin glycosidases"/>
    <property type="match status" value="1"/>
</dbReference>
<dbReference type="GO" id="GO:0004573">
    <property type="term" value="F:Glc3Man9GlcNAc2 oligosaccharide glucosidase activity"/>
    <property type="evidence" value="ECO:0007669"/>
    <property type="project" value="UniProtKB-UniRule"/>
</dbReference>
<dbReference type="PANTHER" id="PTHR10412">
    <property type="entry name" value="MANNOSYL-OLIGOSACCHARIDE GLUCOSIDASE"/>
    <property type="match status" value="1"/>
</dbReference>
<keyword evidence="9 13" id="KW-0472">Membrane</keyword>
<evidence type="ECO:0000313" key="17">
    <source>
        <dbReference type="EMBL" id="LAB70023.1"/>
    </source>
</evidence>
<proteinExistence type="evidence at transcript level"/>